<feature type="compositionally biased region" description="Acidic residues" evidence="1">
    <location>
        <begin position="354"/>
        <end position="402"/>
    </location>
</feature>
<name>A0ABR4AS02_9LECA</name>
<feature type="compositionally biased region" description="Basic residues" evidence="1">
    <location>
        <begin position="601"/>
        <end position="613"/>
    </location>
</feature>
<dbReference type="EMBL" id="JBEFKJ010000001">
    <property type="protein sequence ID" value="KAL2048470.1"/>
    <property type="molecule type" value="Genomic_DNA"/>
</dbReference>
<feature type="compositionally biased region" description="Acidic residues" evidence="1">
    <location>
        <begin position="519"/>
        <end position="528"/>
    </location>
</feature>
<protein>
    <submittedName>
        <fullName evidence="2">Uncharacterized protein</fullName>
    </submittedName>
</protein>
<feature type="region of interest" description="Disordered" evidence="1">
    <location>
        <begin position="139"/>
        <end position="172"/>
    </location>
</feature>
<feature type="region of interest" description="Disordered" evidence="1">
    <location>
        <begin position="106"/>
        <end position="127"/>
    </location>
</feature>
<feature type="region of interest" description="Disordered" evidence="1">
    <location>
        <begin position="353"/>
        <end position="487"/>
    </location>
</feature>
<feature type="compositionally biased region" description="Polar residues" evidence="1">
    <location>
        <begin position="140"/>
        <end position="162"/>
    </location>
</feature>
<feature type="region of interest" description="Disordered" evidence="1">
    <location>
        <begin position="1"/>
        <end position="44"/>
    </location>
</feature>
<feature type="compositionally biased region" description="Basic residues" evidence="1">
    <location>
        <begin position="451"/>
        <end position="462"/>
    </location>
</feature>
<evidence type="ECO:0000313" key="3">
    <source>
        <dbReference type="Proteomes" id="UP001590950"/>
    </source>
</evidence>
<dbReference type="InterPro" id="IPR018853">
    <property type="entry name" value="DUF2457"/>
</dbReference>
<keyword evidence="3" id="KW-1185">Reference proteome</keyword>
<accession>A0ABR4AS02</accession>
<feature type="compositionally biased region" description="Basic and acidic residues" evidence="1">
    <location>
        <begin position="420"/>
        <end position="432"/>
    </location>
</feature>
<feature type="compositionally biased region" description="Polar residues" evidence="1">
    <location>
        <begin position="16"/>
        <end position="32"/>
    </location>
</feature>
<feature type="compositionally biased region" description="Acidic residues" evidence="1">
    <location>
        <begin position="34"/>
        <end position="44"/>
    </location>
</feature>
<feature type="compositionally biased region" description="Basic and acidic residues" evidence="1">
    <location>
        <begin position="529"/>
        <end position="539"/>
    </location>
</feature>
<proteinExistence type="predicted"/>
<feature type="compositionally biased region" description="Low complexity" evidence="1">
    <location>
        <begin position="560"/>
        <end position="569"/>
    </location>
</feature>
<feature type="region of interest" description="Disordered" evidence="1">
    <location>
        <begin position="228"/>
        <end position="249"/>
    </location>
</feature>
<feature type="region of interest" description="Disordered" evidence="1">
    <location>
        <begin position="272"/>
        <end position="297"/>
    </location>
</feature>
<dbReference type="Pfam" id="PF10446">
    <property type="entry name" value="DUF2457"/>
    <property type="match status" value="1"/>
</dbReference>
<organism evidence="2 3">
    <name type="scientific">Stereocaulon virgatum</name>
    <dbReference type="NCBI Taxonomy" id="373712"/>
    <lineage>
        <taxon>Eukaryota</taxon>
        <taxon>Fungi</taxon>
        <taxon>Dikarya</taxon>
        <taxon>Ascomycota</taxon>
        <taxon>Pezizomycotina</taxon>
        <taxon>Lecanoromycetes</taxon>
        <taxon>OSLEUM clade</taxon>
        <taxon>Lecanoromycetidae</taxon>
        <taxon>Lecanorales</taxon>
        <taxon>Lecanorineae</taxon>
        <taxon>Stereocaulaceae</taxon>
        <taxon>Stereocaulon</taxon>
    </lineage>
</organism>
<feature type="region of interest" description="Disordered" evidence="1">
    <location>
        <begin position="503"/>
        <end position="633"/>
    </location>
</feature>
<evidence type="ECO:0000313" key="2">
    <source>
        <dbReference type="EMBL" id="KAL2048470.1"/>
    </source>
</evidence>
<reference evidence="2 3" key="1">
    <citation type="submission" date="2024-09" db="EMBL/GenBank/DDBJ databases">
        <title>Rethinking Asexuality: The Enigmatic Case of Functional Sexual Genes in Lepraria (Stereocaulaceae).</title>
        <authorList>
            <person name="Doellman M."/>
            <person name="Sun Y."/>
            <person name="Barcenas-Pena A."/>
            <person name="Lumbsch H.T."/>
            <person name="Grewe F."/>
        </authorList>
    </citation>
    <scope>NUCLEOTIDE SEQUENCE [LARGE SCALE GENOMIC DNA]</scope>
    <source>
        <strain evidence="2 3">Mercado 3170</strain>
    </source>
</reference>
<feature type="region of interest" description="Disordered" evidence="1">
    <location>
        <begin position="192"/>
        <end position="215"/>
    </location>
</feature>
<gene>
    <name evidence="2" type="ORF">N7G274_000382</name>
</gene>
<feature type="compositionally biased region" description="Low complexity" evidence="1">
    <location>
        <begin position="614"/>
        <end position="627"/>
    </location>
</feature>
<comment type="caution">
    <text evidence="2">The sequence shown here is derived from an EMBL/GenBank/DDBJ whole genome shotgun (WGS) entry which is preliminary data.</text>
</comment>
<feature type="compositionally biased region" description="Polar residues" evidence="1">
    <location>
        <begin position="433"/>
        <end position="446"/>
    </location>
</feature>
<dbReference type="Proteomes" id="UP001590950">
    <property type="component" value="Unassembled WGS sequence"/>
</dbReference>
<feature type="compositionally biased region" description="Polar residues" evidence="1">
    <location>
        <begin position="410"/>
        <end position="419"/>
    </location>
</feature>
<sequence>MAHHQRTSHDRLPASQGLSSSHALNGSANMPSTGDDDLVSEVDEPPDGCFRFAKRIMPSSQISDNCDGYISAVSPYRNESLLTQALLSSPEMHPMSDAEAPVLTSDGGLTSPARTTTPSPPLPTLNSTGFATLVSKLSKRTSISKNESTPETIQISQKTSIDNPGESKVEEGLGRRRCISFACGRQAAAQKKLDSAAQGQDHKAAPQEPADPPKRKCMLKFACPMIPPRTEIPSVEPTQKTPDRSEDNLTLIKPQVVEPIPASTIREHCDSNTIAKHSPAKDGKLKPLVAPPPRKPQVFNRVDYQQSEATRFHEFAGSFNAEDEWINEQTAYRQKITINDTLRKENAIRRLAEEAEEEALDEEDEAEIDDEGEEGDEGSDDGNETDDEDGFAESDDESDGDSEYQFWTPGVTTAATSTDQLEHIRPLTHRVDSNSSVESIINTQKQDPTRGRKASRAHKSPRMRPGTPDLPDSSDFVVGTIDEDRPLENAYMSCLEERRRSKYHLIPQDIDPSFPTSEPEPENDDDDEGNHTQTDHEPEWVIGRPDSSEDEHWAVRRKSSSSTKITKSPMPSPKRTQPSPPRRTVVHRSPPPHRLFGQATHRLRSPPPTHRKLTSPPSSRRPSLTGSPHKKFNGISMPHLAQRPNLTHTASLPKTPNPFWNQHRSSRFHNLDTPSAGTSPTIVGLSCTVIHSRGPIDIVQGLETKRQRRKDKFWRQHCRHAGKEKERRCQPGKGTQRMRELGLEMADRCRGYGQREQLVLSV</sequence>
<evidence type="ECO:0000256" key="1">
    <source>
        <dbReference type="SAM" id="MobiDB-lite"/>
    </source>
</evidence>